<dbReference type="Proteomes" id="UP000246004">
    <property type="component" value="Unassembled WGS sequence"/>
</dbReference>
<dbReference type="InterPro" id="IPR023210">
    <property type="entry name" value="NADP_OxRdtase_dom"/>
</dbReference>
<feature type="domain" description="4Fe-4S ferredoxin-type" evidence="1">
    <location>
        <begin position="274"/>
        <end position="307"/>
    </location>
</feature>
<dbReference type="Pfam" id="PF00248">
    <property type="entry name" value="Aldo_ket_red"/>
    <property type="match status" value="1"/>
</dbReference>
<gene>
    <name evidence="2" type="ORF">ASJ82_07295</name>
    <name evidence="3" type="ORF">MSCUN_03910</name>
</gene>
<dbReference type="InterPro" id="IPR009051">
    <property type="entry name" value="Helical_ferredxn"/>
</dbReference>
<evidence type="ECO:0000313" key="4">
    <source>
        <dbReference type="Proteomes" id="UP000217528"/>
    </source>
</evidence>
<feature type="domain" description="4Fe-4S ferredoxin-type" evidence="1">
    <location>
        <begin position="333"/>
        <end position="362"/>
    </location>
</feature>
<dbReference type="AlphaFoldDB" id="A0A2A2HBW3"/>
<dbReference type="GO" id="GO:0051536">
    <property type="term" value="F:iron-sulfur cluster binding"/>
    <property type="evidence" value="ECO:0007669"/>
    <property type="project" value="InterPro"/>
</dbReference>
<proteinExistence type="predicted"/>
<comment type="caution">
    <text evidence="2">The sequence shown here is derived from an EMBL/GenBank/DDBJ whole genome shotgun (WGS) entry which is preliminary data.</text>
</comment>
<evidence type="ECO:0000259" key="1">
    <source>
        <dbReference type="PROSITE" id="PS51379"/>
    </source>
</evidence>
<evidence type="ECO:0000313" key="3">
    <source>
        <dbReference type="EMBL" id="PWL08678.1"/>
    </source>
</evidence>
<protein>
    <submittedName>
        <fullName evidence="2">Fe-S oxidoreductase</fullName>
    </submittedName>
    <submittedName>
        <fullName evidence="3">Putative oxidoreductase</fullName>
        <ecNumber evidence="3">1.-.-.-</ecNumber>
    </submittedName>
</protein>
<dbReference type="Proteomes" id="UP000217528">
    <property type="component" value="Unassembled WGS sequence"/>
</dbReference>
<dbReference type="InterPro" id="IPR053135">
    <property type="entry name" value="AKR2_Oxidoreductase"/>
</dbReference>
<dbReference type="EMBL" id="LMVN01000024">
    <property type="protein sequence ID" value="PAV06912.1"/>
    <property type="molecule type" value="Genomic_DNA"/>
</dbReference>
<evidence type="ECO:0000313" key="2">
    <source>
        <dbReference type="EMBL" id="PAV06912.1"/>
    </source>
</evidence>
<reference evidence="2 4" key="2">
    <citation type="journal article" date="2017" name="BMC Genomics">
        <title>Genomic analysis of methanogenic archaea reveals a shift towards energy conservation.</title>
        <authorList>
            <person name="Gilmore S.P."/>
            <person name="Henske J.K."/>
            <person name="Sexton J.A."/>
            <person name="Solomon K.V."/>
            <person name="Seppala S."/>
            <person name="Yoo J.I."/>
            <person name="Huyett L.M."/>
            <person name="Pressman A."/>
            <person name="Cogan J.Z."/>
            <person name="Kivenson V."/>
            <person name="Peng X."/>
            <person name="Tan Y."/>
            <person name="Valentine D.L."/>
            <person name="O'Malley M.A."/>
        </authorList>
    </citation>
    <scope>NUCLEOTIDE SEQUENCE [LARGE SCALE GENOMIC DNA]</scope>
    <source>
        <strain evidence="2 4">1R-7</strain>
    </source>
</reference>
<keyword evidence="4" id="KW-1185">Reference proteome</keyword>
<dbReference type="PANTHER" id="PTHR43312">
    <property type="entry name" value="D-THREO-ALDOSE 1-DEHYDROGENASE"/>
    <property type="match status" value="1"/>
</dbReference>
<dbReference type="SUPFAM" id="SSF46548">
    <property type="entry name" value="alpha-helical ferredoxin"/>
    <property type="match status" value="1"/>
</dbReference>
<evidence type="ECO:0000313" key="5">
    <source>
        <dbReference type="Proteomes" id="UP000246004"/>
    </source>
</evidence>
<dbReference type="CDD" id="cd19096">
    <property type="entry name" value="AKR_Fe-S_oxidoreductase"/>
    <property type="match status" value="1"/>
</dbReference>
<sequence length="382" mass="44257">MKKLGFGLMRLPKLDKDDESSVEYEQVDKMAETFMKNGFNYFDTAYIYHQGRSEVAFKHAVTDHYPRESFIIADKMPLPFINKDEQLENIFQDQLERLGVDYIDYYLMHNVCESSEDGYLNGKTYEFLKQKKEEGYIKHLGFSAHDSAEYVEEFIKQNPGMEFIQLQINYLDWENNVLQARKCYEVAQKYNLPIVVMEPLKGGFLVNVPKEAEKLMCEYNGQPPIQWALRYVAGLPGVFMVLSGMSSYDQLKENIEIFDDIKPLNDEEHEIIKKVVEIINNNIAVECTGCNYCLSSCPENIVIPELFQIYNHQMIQNTDNFTAYGNAYINYAKSGEHGLAGDCIKCQACIPKCPQHINIPEELVKVRDTFEIPLYGFNQQEE</sequence>
<reference evidence="3 5" key="1">
    <citation type="submission" date="2016-04" db="EMBL/GenBank/DDBJ databases">
        <title>Genome sequence of Methanosphaera cuniculi DSM 4103.</title>
        <authorList>
            <person name="Poehlein A."/>
            <person name="Seedorf H."/>
            <person name="Daniel R."/>
        </authorList>
    </citation>
    <scope>NUCLEOTIDE SEQUENCE [LARGE SCALE GENOMIC DNA]</scope>
    <source>
        <strain evidence="3 5">DSM 4103</strain>
    </source>
</reference>
<dbReference type="PROSITE" id="PS00198">
    <property type="entry name" value="4FE4S_FER_1"/>
    <property type="match status" value="2"/>
</dbReference>
<dbReference type="EC" id="1.-.-.-" evidence="3"/>
<dbReference type="GO" id="GO:0016491">
    <property type="term" value="F:oxidoreductase activity"/>
    <property type="evidence" value="ECO:0007669"/>
    <property type="project" value="UniProtKB-KW"/>
</dbReference>
<dbReference type="PANTHER" id="PTHR43312:SF2">
    <property type="entry name" value="OXIDOREDUCTASE"/>
    <property type="match status" value="1"/>
</dbReference>
<dbReference type="InterPro" id="IPR036812">
    <property type="entry name" value="NAD(P)_OxRdtase_dom_sf"/>
</dbReference>
<dbReference type="Pfam" id="PF13187">
    <property type="entry name" value="Fer4_9"/>
    <property type="match status" value="1"/>
</dbReference>
<organism evidence="2 4">
    <name type="scientific">Methanosphaera cuniculi</name>
    <dbReference type="NCBI Taxonomy" id="1077256"/>
    <lineage>
        <taxon>Archaea</taxon>
        <taxon>Methanobacteriati</taxon>
        <taxon>Methanobacteriota</taxon>
        <taxon>Methanomada group</taxon>
        <taxon>Methanobacteria</taxon>
        <taxon>Methanobacteriales</taxon>
        <taxon>Methanobacteriaceae</taxon>
        <taxon>Methanosphaera</taxon>
    </lineage>
</organism>
<dbReference type="Gene3D" id="1.10.1060.10">
    <property type="entry name" value="Alpha-helical ferredoxin"/>
    <property type="match status" value="1"/>
</dbReference>
<dbReference type="PROSITE" id="PS51379">
    <property type="entry name" value="4FE4S_FER_2"/>
    <property type="match status" value="2"/>
</dbReference>
<dbReference type="SUPFAM" id="SSF51430">
    <property type="entry name" value="NAD(P)-linked oxidoreductase"/>
    <property type="match status" value="1"/>
</dbReference>
<accession>A0A2A2HBW3</accession>
<name>A0A2A2HBW3_9EURY</name>
<dbReference type="OrthoDB" id="7236at2157"/>
<dbReference type="EMBL" id="LWMS01000010">
    <property type="protein sequence ID" value="PWL08678.1"/>
    <property type="molecule type" value="Genomic_DNA"/>
</dbReference>
<dbReference type="InterPro" id="IPR017900">
    <property type="entry name" value="4Fe4S_Fe_S_CS"/>
</dbReference>
<keyword evidence="3" id="KW-0560">Oxidoreductase</keyword>
<dbReference type="RefSeq" id="WP_095609086.1">
    <property type="nucleotide sequence ID" value="NZ_LMVN01000024.1"/>
</dbReference>
<dbReference type="InterPro" id="IPR017896">
    <property type="entry name" value="4Fe4S_Fe-S-bd"/>
</dbReference>
<dbReference type="Gene3D" id="3.20.20.100">
    <property type="entry name" value="NADP-dependent oxidoreductase domain"/>
    <property type="match status" value="1"/>
</dbReference>